<dbReference type="OrthoDB" id="2193595at2759"/>
<dbReference type="InterPro" id="IPR017884">
    <property type="entry name" value="SANT_dom"/>
</dbReference>
<dbReference type="GO" id="GO:0043565">
    <property type="term" value="F:sequence-specific DNA binding"/>
    <property type="evidence" value="ECO:0007669"/>
    <property type="project" value="InterPro"/>
</dbReference>
<dbReference type="Gene3D" id="4.10.1240.50">
    <property type="match status" value="1"/>
</dbReference>
<evidence type="ECO:0000259" key="13">
    <source>
        <dbReference type="PROSITE" id="PS51293"/>
    </source>
</evidence>
<dbReference type="STRING" id="53326.A0A016WES9"/>
<evidence type="ECO:0000313" key="15">
    <source>
        <dbReference type="Proteomes" id="UP000024635"/>
    </source>
</evidence>
<evidence type="ECO:0000259" key="11">
    <source>
        <dbReference type="PROSITE" id="PS51038"/>
    </source>
</evidence>
<comment type="similarity">
    <text evidence="9">Belongs to the metastasis-associated protein family.</text>
</comment>
<evidence type="ECO:0000256" key="2">
    <source>
        <dbReference type="ARBA" id="ARBA00022491"/>
    </source>
</evidence>
<evidence type="ECO:0000256" key="1">
    <source>
        <dbReference type="ARBA" id="ARBA00004123"/>
    </source>
</evidence>
<dbReference type="FunFam" id="1.10.10.60:FF:000012">
    <property type="entry name" value="Metastasis-associated 1 family, member 3"/>
    <property type="match status" value="1"/>
</dbReference>
<dbReference type="SMART" id="SM01189">
    <property type="entry name" value="ELM2"/>
    <property type="match status" value="1"/>
</dbReference>
<dbReference type="PROSITE" id="PS51156">
    <property type="entry name" value="ELM2"/>
    <property type="match status" value="1"/>
</dbReference>
<dbReference type="InterPro" id="IPR043151">
    <property type="entry name" value="BAH_sf"/>
</dbReference>
<gene>
    <name evidence="14" type="primary">Acey_s0723.g1842</name>
    <name evidence="14" type="synonym">Acey-lin-40</name>
    <name evidence="14" type="ORF">Y032_0723g1842</name>
</gene>
<dbReference type="InterPro" id="IPR001025">
    <property type="entry name" value="BAH_dom"/>
</dbReference>
<name>A0A016WES9_9BILA</name>
<keyword evidence="15" id="KW-1185">Reference proteome</keyword>
<feature type="compositionally biased region" description="Basic and acidic residues" evidence="10">
    <location>
        <begin position="132"/>
        <end position="145"/>
    </location>
</feature>
<dbReference type="Pfam" id="PF01448">
    <property type="entry name" value="ELM2"/>
    <property type="match status" value="1"/>
</dbReference>
<organism evidence="14 15">
    <name type="scientific">Ancylostoma ceylanicum</name>
    <dbReference type="NCBI Taxonomy" id="53326"/>
    <lineage>
        <taxon>Eukaryota</taxon>
        <taxon>Metazoa</taxon>
        <taxon>Ecdysozoa</taxon>
        <taxon>Nematoda</taxon>
        <taxon>Chromadorea</taxon>
        <taxon>Rhabditida</taxon>
        <taxon>Rhabditina</taxon>
        <taxon>Rhabditomorpha</taxon>
        <taxon>Strongyloidea</taxon>
        <taxon>Ancylostomatidae</taxon>
        <taxon>Ancylostomatinae</taxon>
        <taxon>Ancylostoma</taxon>
    </lineage>
</organism>
<evidence type="ECO:0000256" key="4">
    <source>
        <dbReference type="ARBA" id="ARBA00022723"/>
    </source>
</evidence>
<dbReference type="EMBL" id="JARK01000323">
    <property type="protein sequence ID" value="EYC38349.1"/>
    <property type="molecule type" value="Genomic_DNA"/>
</dbReference>
<feature type="domain" description="BAH" evidence="11">
    <location>
        <begin position="39"/>
        <end position="235"/>
    </location>
</feature>
<keyword evidence="8" id="KW-0539">Nucleus</keyword>
<dbReference type="PROSITE" id="PS51038">
    <property type="entry name" value="BAH"/>
    <property type="match status" value="1"/>
</dbReference>
<dbReference type="Pfam" id="PF00249">
    <property type="entry name" value="Myb_DNA-binding"/>
    <property type="match status" value="1"/>
</dbReference>
<evidence type="ECO:0000256" key="6">
    <source>
        <dbReference type="ARBA" id="ARBA00022833"/>
    </source>
</evidence>
<dbReference type="CDD" id="cd00202">
    <property type="entry name" value="ZnF_GATA"/>
    <property type="match status" value="1"/>
</dbReference>
<dbReference type="GO" id="GO:0008270">
    <property type="term" value="F:zinc ion binding"/>
    <property type="evidence" value="ECO:0007669"/>
    <property type="project" value="UniProtKB-KW"/>
</dbReference>
<feature type="domain" description="SANT" evidence="13">
    <location>
        <begin position="401"/>
        <end position="453"/>
    </location>
</feature>
<evidence type="ECO:0000256" key="5">
    <source>
        <dbReference type="ARBA" id="ARBA00022771"/>
    </source>
</evidence>
<keyword evidence="4" id="KW-0479">Metal-binding</keyword>
<feature type="region of interest" description="Disordered" evidence="10">
    <location>
        <begin position="825"/>
        <end position="846"/>
    </location>
</feature>
<keyword evidence="5" id="KW-0863">Zinc-finger</keyword>
<comment type="subcellular location">
    <subcellularLocation>
        <location evidence="1">Nucleus</location>
    </subcellularLocation>
</comment>
<dbReference type="PROSITE" id="PS51293">
    <property type="entry name" value="SANT"/>
    <property type="match status" value="1"/>
</dbReference>
<evidence type="ECO:0000259" key="12">
    <source>
        <dbReference type="PROSITE" id="PS51156"/>
    </source>
</evidence>
<protein>
    <recommendedName>
        <fullName evidence="16">BAH domain protein</fullName>
    </recommendedName>
</protein>
<dbReference type="InterPro" id="IPR000679">
    <property type="entry name" value="Znf_GATA"/>
</dbReference>
<dbReference type="Proteomes" id="UP000024635">
    <property type="component" value="Unassembled WGS sequence"/>
</dbReference>
<evidence type="ECO:0000256" key="8">
    <source>
        <dbReference type="ARBA" id="ARBA00023242"/>
    </source>
</evidence>
<dbReference type="Gene3D" id="2.30.30.490">
    <property type="match status" value="1"/>
</dbReference>
<dbReference type="InterPro" id="IPR035170">
    <property type="entry name" value="MTA1_R1"/>
</dbReference>
<dbReference type="GO" id="GO:0003714">
    <property type="term" value="F:transcription corepressor activity"/>
    <property type="evidence" value="ECO:0007669"/>
    <property type="project" value="TreeGrafter"/>
</dbReference>
<reference evidence="15" key="1">
    <citation type="journal article" date="2015" name="Nat. Genet.">
        <title>The genome and transcriptome of the zoonotic hookworm Ancylostoma ceylanicum identify infection-specific gene families.</title>
        <authorList>
            <person name="Schwarz E.M."/>
            <person name="Hu Y."/>
            <person name="Antoshechkin I."/>
            <person name="Miller M.M."/>
            <person name="Sternberg P.W."/>
            <person name="Aroian R.V."/>
        </authorList>
    </citation>
    <scope>NUCLEOTIDE SEQUENCE</scope>
    <source>
        <strain evidence="15">HY135</strain>
    </source>
</reference>
<keyword evidence="2" id="KW-0678">Repressor</keyword>
<keyword evidence="7" id="KW-0238">DNA-binding</keyword>
<dbReference type="GO" id="GO:0003682">
    <property type="term" value="F:chromatin binding"/>
    <property type="evidence" value="ECO:0007669"/>
    <property type="project" value="InterPro"/>
</dbReference>
<dbReference type="SMART" id="SM00401">
    <property type="entry name" value="ZnF_GATA"/>
    <property type="match status" value="1"/>
</dbReference>
<feature type="compositionally biased region" description="Pro residues" evidence="10">
    <location>
        <begin position="825"/>
        <end position="840"/>
    </location>
</feature>
<dbReference type="Pfam" id="PF17226">
    <property type="entry name" value="MTA_R1"/>
    <property type="match status" value="1"/>
</dbReference>
<dbReference type="GO" id="GO:0000122">
    <property type="term" value="P:negative regulation of transcription by RNA polymerase II"/>
    <property type="evidence" value="ECO:0007669"/>
    <property type="project" value="TreeGrafter"/>
</dbReference>
<feature type="compositionally biased region" description="Acidic residues" evidence="10">
    <location>
        <begin position="262"/>
        <end position="273"/>
    </location>
</feature>
<dbReference type="SUPFAM" id="SSF46689">
    <property type="entry name" value="Homeodomain-like"/>
    <property type="match status" value="1"/>
</dbReference>
<dbReference type="GO" id="GO:0003713">
    <property type="term" value="F:transcription coactivator activity"/>
    <property type="evidence" value="ECO:0007669"/>
    <property type="project" value="TreeGrafter"/>
</dbReference>
<evidence type="ECO:0000256" key="3">
    <source>
        <dbReference type="ARBA" id="ARBA00022553"/>
    </source>
</evidence>
<feature type="compositionally biased region" description="Basic and acidic residues" evidence="10">
    <location>
        <begin position="274"/>
        <end position="284"/>
    </location>
</feature>
<comment type="caution">
    <text evidence="14">The sequence shown here is derived from an EMBL/GenBank/DDBJ whole genome shotgun (WGS) entry which is preliminary data.</text>
</comment>
<dbReference type="FunFam" id="4.10.1240.50:FF:000001">
    <property type="entry name" value="Metastasis-associated 1 family, member 3"/>
    <property type="match status" value="1"/>
</dbReference>
<dbReference type="GO" id="GO:0016581">
    <property type="term" value="C:NuRD complex"/>
    <property type="evidence" value="ECO:0007669"/>
    <property type="project" value="TreeGrafter"/>
</dbReference>
<proteinExistence type="inferred from homology"/>
<evidence type="ECO:0008006" key="16">
    <source>
        <dbReference type="Google" id="ProtNLM"/>
    </source>
</evidence>
<dbReference type="SMART" id="SM00717">
    <property type="entry name" value="SANT"/>
    <property type="match status" value="1"/>
</dbReference>
<dbReference type="SMART" id="SM00439">
    <property type="entry name" value="BAH"/>
    <property type="match status" value="1"/>
</dbReference>
<dbReference type="Pfam" id="PF01426">
    <property type="entry name" value="BAH"/>
    <property type="match status" value="1"/>
</dbReference>
<dbReference type="CDD" id="cd11661">
    <property type="entry name" value="SANT_MTA3_like"/>
    <property type="match status" value="1"/>
</dbReference>
<dbReference type="PANTHER" id="PTHR10865:SF29">
    <property type="entry name" value="METASTASIS ASSOCIATED 1-LIKE, ISOFORM D"/>
    <property type="match status" value="1"/>
</dbReference>
<dbReference type="InterPro" id="IPR040138">
    <property type="entry name" value="MIER/MTA"/>
</dbReference>
<dbReference type="CDD" id="cd04709">
    <property type="entry name" value="BAH_MTA"/>
    <property type="match status" value="1"/>
</dbReference>
<accession>A0A016WES9</accession>
<keyword evidence="6" id="KW-0862">Zinc</keyword>
<evidence type="ECO:0000256" key="10">
    <source>
        <dbReference type="SAM" id="MobiDB-lite"/>
    </source>
</evidence>
<dbReference type="GO" id="GO:0042826">
    <property type="term" value="F:histone deacetylase binding"/>
    <property type="evidence" value="ECO:0007669"/>
    <property type="project" value="TreeGrafter"/>
</dbReference>
<sequence>MRGSRHFVVFQELSLAPDISVSLSLSQFEIHATMSHTQNMYKVGDYVYFETPENTPYQIRRIEDLNKVLNPTPSGQVEARVTLFYRRRDISTALLKIADQAERRFDEYYEVDKPKSEKYGSTGHTVANGADSKVEQGETAHKSDNKEDDEDRIDWGVAGLPLGVEELSDDERHRMRQRELFLSRQVETLPATLIRGKCQVTLLSEIETVSSYDGEDKFFYSLVYDPSQMTLLADKGAIRVGEKYQAEVPESMECEDSRENGDGDELMIDDEEERSGSEVRATHKAPCETEREVLVYHPHHSLTDRDMDQFLIVARAVGTFSRALDTSSSTKLPSLHMTAAAASRDVTLLHAMALLHQAGYDIGQAVKYLVPPPNKNYYPLEADKATGHNTVSLGGPILCRDQIEEWSAAEANLFEDALEKYGKDFSDVRVDFLPWKSPRDIVEYYYMWKTTNRYVEQKKKKNAEHESKLKQVYIPNHSKASGPSVKGTEPCEGCKAAESSAWHAWGPTNLQLRLCQDCWAYWKKYGGLKERHQHEVFDVNASASEDSASDVHENAKPAASHVNPLAINKSSSAAQQNRPVGTGHVIARLPPNHPLLLAATSGSALVTSGSIKGKQLKAPFTMRPSMMYRVARRVCPKSLLNLRFAARRPMHEINLNAVKNYCYSLEAGNAVLSAATQICQAHNRTLPSTFAQNYTLQAAQHHQQQQQALKRPASSAGSEPSAKREKLQVGSAANAAVAPSPFSSASAAVASAGALPPKPSKLDSVWRWQPGGQFVFLAGPLYRRRRAELLPRETLGHQIGRRALIAKESDARVANQVKTLLQFLPPMPSENPPRRVPPQPVQARAV</sequence>
<dbReference type="PANTHER" id="PTHR10865">
    <property type="entry name" value="METASTASIS-ASSOCIATED PROTEIN AND MESODERM INDUCTION EARLY RESPONSE PROTEIN"/>
    <property type="match status" value="1"/>
</dbReference>
<dbReference type="AlphaFoldDB" id="A0A016WES9"/>
<dbReference type="InterPro" id="IPR009057">
    <property type="entry name" value="Homeodomain-like_sf"/>
</dbReference>
<feature type="region of interest" description="Disordered" evidence="10">
    <location>
        <begin position="249"/>
        <end position="284"/>
    </location>
</feature>
<evidence type="ECO:0000313" key="14">
    <source>
        <dbReference type="EMBL" id="EYC38349.1"/>
    </source>
</evidence>
<feature type="domain" description="ELM2" evidence="12">
    <location>
        <begin position="236"/>
        <end position="373"/>
    </location>
</feature>
<feature type="region of interest" description="Disordered" evidence="10">
    <location>
        <begin position="701"/>
        <end position="730"/>
    </location>
</feature>
<dbReference type="InterPro" id="IPR001005">
    <property type="entry name" value="SANT/Myb"/>
</dbReference>
<dbReference type="Gene3D" id="1.10.10.60">
    <property type="entry name" value="Homeodomain-like"/>
    <property type="match status" value="1"/>
</dbReference>
<evidence type="ECO:0000256" key="7">
    <source>
        <dbReference type="ARBA" id="ARBA00023125"/>
    </source>
</evidence>
<evidence type="ECO:0000256" key="9">
    <source>
        <dbReference type="ARBA" id="ARBA00093454"/>
    </source>
</evidence>
<feature type="region of interest" description="Disordered" evidence="10">
    <location>
        <begin position="116"/>
        <end position="151"/>
    </location>
</feature>
<dbReference type="InterPro" id="IPR000949">
    <property type="entry name" value="ELM2_dom"/>
</dbReference>
<keyword evidence="3" id="KW-0597">Phosphoprotein</keyword>